<dbReference type="PROSITE" id="PS50280">
    <property type="entry name" value="SET"/>
    <property type="match status" value="1"/>
</dbReference>
<gene>
    <name evidence="2" type="ORF">PCOR1329_LOCUS47476</name>
</gene>
<dbReference type="PANTHER" id="PTHR12197">
    <property type="entry name" value="HISTONE-LYSINE N-METHYLTRANSFERASE SMYD"/>
    <property type="match status" value="1"/>
</dbReference>
<organism evidence="2 3">
    <name type="scientific">Prorocentrum cordatum</name>
    <dbReference type="NCBI Taxonomy" id="2364126"/>
    <lineage>
        <taxon>Eukaryota</taxon>
        <taxon>Sar</taxon>
        <taxon>Alveolata</taxon>
        <taxon>Dinophyceae</taxon>
        <taxon>Prorocentrales</taxon>
        <taxon>Prorocentraceae</taxon>
        <taxon>Prorocentrum</taxon>
    </lineage>
</organism>
<sequence>FVGTAGGPLSPAAPRSQSVDMAFQGMDPAVIRSAAMEEEKKDQLIACSIAEGCALYCSEDPGYVALFAAAAYFNHSCAPNASVESTRSELQVRAAADIPRGTEVTISYLPSELLDSAEGRRRRLDAGRGFHCLCTRCREEGLVVDEP</sequence>
<dbReference type="CDD" id="cd20071">
    <property type="entry name" value="SET_SMYD"/>
    <property type="match status" value="1"/>
</dbReference>
<name>A0ABN9UD06_9DINO</name>
<keyword evidence="3" id="KW-1185">Reference proteome</keyword>
<protein>
    <recommendedName>
        <fullName evidence="1">SET domain-containing protein</fullName>
    </recommendedName>
</protein>
<dbReference type="SUPFAM" id="SSF82199">
    <property type="entry name" value="SET domain"/>
    <property type="match status" value="1"/>
</dbReference>
<dbReference type="Gene3D" id="2.170.270.10">
    <property type="entry name" value="SET domain"/>
    <property type="match status" value="1"/>
</dbReference>
<feature type="domain" description="SET" evidence="1">
    <location>
        <begin position="17"/>
        <end position="109"/>
    </location>
</feature>
<dbReference type="Pfam" id="PF00856">
    <property type="entry name" value="SET"/>
    <property type="match status" value="1"/>
</dbReference>
<dbReference type="InterPro" id="IPR050869">
    <property type="entry name" value="H3K4_H4K5_MeTrfase"/>
</dbReference>
<proteinExistence type="predicted"/>
<evidence type="ECO:0000313" key="3">
    <source>
        <dbReference type="Proteomes" id="UP001189429"/>
    </source>
</evidence>
<evidence type="ECO:0000313" key="2">
    <source>
        <dbReference type="EMBL" id="CAK0857325.1"/>
    </source>
</evidence>
<dbReference type="Proteomes" id="UP001189429">
    <property type="component" value="Unassembled WGS sequence"/>
</dbReference>
<dbReference type="PANTHER" id="PTHR12197:SF251">
    <property type="entry name" value="EG:BACR7C10.4 PROTEIN"/>
    <property type="match status" value="1"/>
</dbReference>
<dbReference type="EMBL" id="CAUYUJ010015722">
    <property type="protein sequence ID" value="CAK0857325.1"/>
    <property type="molecule type" value="Genomic_DNA"/>
</dbReference>
<dbReference type="InterPro" id="IPR001214">
    <property type="entry name" value="SET_dom"/>
</dbReference>
<accession>A0ABN9UD06</accession>
<reference evidence="2" key="1">
    <citation type="submission" date="2023-10" db="EMBL/GenBank/DDBJ databases">
        <authorList>
            <person name="Chen Y."/>
            <person name="Shah S."/>
            <person name="Dougan E. K."/>
            <person name="Thang M."/>
            <person name="Chan C."/>
        </authorList>
    </citation>
    <scope>NUCLEOTIDE SEQUENCE [LARGE SCALE GENOMIC DNA]</scope>
</reference>
<evidence type="ECO:0000259" key="1">
    <source>
        <dbReference type="PROSITE" id="PS50280"/>
    </source>
</evidence>
<feature type="non-terminal residue" evidence="2">
    <location>
        <position position="1"/>
    </location>
</feature>
<comment type="caution">
    <text evidence="2">The sequence shown here is derived from an EMBL/GenBank/DDBJ whole genome shotgun (WGS) entry which is preliminary data.</text>
</comment>
<dbReference type="InterPro" id="IPR046341">
    <property type="entry name" value="SET_dom_sf"/>
</dbReference>